<keyword evidence="3" id="KW-1185">Reference proteome</keyword>
<accession>B4N710</accession>
<protein>
    <recommendedName>
        <fullName evidence="4">Proline-rich protein PRCC</fullName>
    </recommendedName>
</protein>
<dbReference type="EMBL" id="CH964168">
    <property type="protein sequence ID" value="EDW80149.1"/>
    <property type="molecule type" value="Genomic_DNA"/>
</dbReference>
<feature type="compositionally biased region" description="Polar residues" evidence="1">
    <location>
        <begin position="78"/>
        <end position="94"/>
    </location>
</feature>
<evidence type="ECO:0000256" key="1">
    <source>
        <dbReference type="SAM" id="MobiDB-lite"/>
    </source>
</evidence>
<dbReference type="InterPro" id="IPR018800">
    <property type="entry name" value="PRCC"/>
</dbReference>
<dbReference type="PANTHER" id="PTHR13621">
    <property type="entry name" value="PROLINE-RICH PROTEIN PRCC"/>
    <property type="match status" value="1"/>
</dbReference>
<evidence type="ECO:0000313" key="3">
    <source>
        <dbReference type="Proteomes" id="UP000007798"/>
    </source>
</evidence>
<feature type="region of interest" description="Disordered" evidence="1">
    <location>
        <begin position="61"/>
        <end position="130"/>
    </location>
</feature>
<feature type="compositionally biased region" description="Acidic residues" evidence="1">
    <location>
        <begin position="252"/>
        <end position="264"/>
    </location>
</feature>
<evidence type="ECO:0008006" key="4">
    <source>
        <dbReference type="Google" id="ProtNLM"/>
    </source>
</evidence>
<dbReference type="KEGG" id="dwi:6646422"/>
<dbReference type="OMA" id="QVMPDRE"/>
<dbReference type="Proteomes" id="UP000007798">
    <property type="component" value="Unassembled WGS sequence"/>
</dbReference>
<proteinExistence type="predicted"/>
<dbReference type="Pfam" id="PF10253">
    <property type="entry name" value="PRCC"/>
    <property type="match status" value="1"/>
</dbReference>
<dbReference type="OrthoDB" id="206969at2759"/>
<organism evidence="2 3">
    <name type="scientific">Drosophila willistoni</name>
    <name type="common">Fruit fly</name>
    <dbReference type="NCBI Taxonomy" id="7260"/>
    <lineage>
        <taxon>Eukaryota</taxon>
        <taxon>Metazoa</taxon>
        <taxon>Ecdysozoa</taxon>
        <taxon>Arthropoda</taxon>
        <taxon>Hexapoda</taxon>
        <taxon>Insecta</taxon>
        <taxon>Pterygota</taxon>
        <taxon>Neoptera</taxon>
        <taxon>Endopterygota</taxon>
        <taxon>Diptera</taxon>
        <taxon>Brachycera</taxon>
        <taxon>Muscomorpha</taxon>
        <taxon>Ephydroidea</taxon>
        <taxon>Drosophilidae</taxon>
        <taxon>Drosophila</taxon>
        <taxon>Sophophora</taxon>
    </lineage>
</organism>
<evidence type="ECO:0000313" key="2">
    <source>
        <dbReference type="EMBL" id="EDW80149.1"/>
    </source>
</evidence>
<dbReference type="PANTHER" id="PTHR13621:SF2">
    <property type="entry name" value="PROLINE-RICH PROTEIN PRCC"/>
    <property type="match status" value="1"/>
</dbReference>
<feature type="region of interest" description="Disordered" evidence="1">
    <location>
        <begin position="191"/>
        <end position="267"/>
    </location>
</feature>
<feature type="region of interest" description="Disordered" evidence="1">
    <location>
        <begin position="301"/>
        <end position="325"/>
    </location>
</feature>
<feature type="compositionally biased region" description="Polar residues" evidence="1">
    <location>
        <begin position="239"/>
        <end position="248"/>
    </location>
</feature>
<feature type="compositionally biased region" description="Basic and acidic residues" evidence="1">
    <location>
        <begin position="304"/>
        <end position="325"/>
    </location>
</feature>
<dbReference type="PhylomeDB" id="B4N710"/>
<dbReference type="HOGENOM" id="CLU_608696_0_0_1"/>
<gene>
    <name evidence="2" type="primary">Dwil\GK23654</name>
    <name evidence="2" type="ORF">Dwil_GK23654</name>
</gene>
<feature type="compositionally biased region" description="Polar residues" evidence="1">
    <location>
        <begin position="191"/>
        <end position="203"/>
    </location>
</feature>
<dbReference type="InParanoid" id="B4N710"/>
<sequence>MSLVAYAASSDEDSENDEPVLSKVTESTKNHISDDDDDYVPQEVTLNQLKSSSGRFALALPKPKVSAASSPEEEDNVEGTSVFATLPTPRSTVATAEEADDEFLHKKPSALVGSEELEKPPPLPTKRSVKISIPSLRDFSDVDKEISEKLKSRKNEVKTNTPKGSGLLSLLPQAKSERNFSKTDLAVAAQKPQTVHATKTSVAASPFVPDTVKQRRAAHNTEAVDGVKKIIAPHKKSNTARPSATSLVAVSDSEDGDDDDDDGDFFSLNSEHRLPEVSSNEINALVAKRAARMAEASNKYLENVTERQVPEEESQEHDRQAENEHHLRQIQARNRDVQLNAEAMDALVGKNAKRRRKEAKGMQVIEISGSEVHPNREEWMRTALASSTTFQPTGVLTDEEPVAGTRRKHQITYLAHKAKANEAELQAMWSANRNTRRVTQSKYGF</sequence>
<feature type="region of interest" description="Disordered" evidence="1">
    <location>
        <begin position="152"/>
        <end position="172"/>
    </location>
</feature>
<dbReference type="GO" id="GO:0005634">
    <property type="term" value="C:nucleus"/>
    <property type="evidence" value="ECO:0007669"/>
    <property type="project" value="TreeGrafter"/>
</dbReference>
<name>B4N710_DROWI</name>
<reference evidence="2 3" key="1">
    <citation type="journal article" date="2007" name="Nature">
        <title>Evolution of genes and genomes on the Drosophila phylogeny.</title>
        <authorList>
            <consortium name="Drosophila 12 Genomes Consortium"/>
            <person name="Clark A.G."/>
            <person name="Eisen M.B."/>
            <person name="Smith D.R."/>
            <person name="Bergman C.M."/>
            <person name="Oliver B."/>
            <person name="Markow T.A."/>
            <person name="Kaufman T.C."/>
            <person name="Kellis M."/>
            <person name="Gelbart W."/>
            <person name="Iyer V.N."/>
            <person name="Pollard D.A."/>
            <person name="Sackton T.B."/>
            <person name="Larracuente A.M."/>
            <person name="Singh N.D."/>
            <person name="Abad J.P."/>
            <person name="Abt D.N."/>
            <person name="Adryan B."/>
            <person name="Aguade M."/>
            <person name="Akashi H."/>
            <person name="Anderson W.W."/>
            <person name="Aquadro C.F."/>
            <person name="Ardell D.H."/>
            <person name="Arguello R."/>
            <person name="Artieri C.G."/>
            <person name="Barbash D.A."/>
            <person name="Barker D."/>
            <person name="Barsanti P."/>
            <person name="Batterham P."/>
            <person name="Batzoglou S."/>
            <person name="Begun D."/>
            <person name="Bhutkar A."/>
            <person name="Blanco E."/>
            <person name="Bosak S.A."/>
            <person name="Bradley R.K."/>
            <person name="Brand A.D."/>
            <person name="Brent M.R."/>
            <person name="Brooks A.N."/>
            <person name="Brown R.H."/>
            <person name="Butlin R.K."/>
            <person name="Caggese C."/>
            <person name="Calvi B.R."/>
            <person name="Bernardo de Carvalho A."/>
            <person name="Caspi A."/>
            <person name="Castrezana S."/>
            <person name="Celniker S.E."/>
            <person name="Chang J.L."/>
            <person name="Chapple C."/>
            <person name="Chatterji S."/>
            <person name="Chinwalla A."/>
            <person name="Civetta A."/>
            <person name="Clifton S.W."/>
            <person name="Comeron J.M."/>
            <person name="Costello J.C."/>
            <person name="Coyne J.A."/>
            <person name="Daub J."/>
            <person name="David R.G."/>
            <person name="Delcher A.L."/>
            <person name="Delehaunty K."/>
            <person name="Do C.B."/>
            <person name="Ebling H."/>
            <person name="Edwards K."/>
            <person name="Eickbush T."/>
            <person name="Evans J.D."/>
            <person name="Filipski A."/>
            <person name="Findeiss S."/>
            <person name="Freyhult E."/>
            <person name="Fulton L."/>
            <person name="Fulton R."/>
            <person name="Garcia A.C."/>
            <person name="Gardiner A."/>
            <person name="Garfield D.A."/>
            <person name="Garvin B.E."/>
            <person name="Gibson G."/>
            <person name="Gilbert D."/>
            <person name="Gnerre S."/>
            <person name="Godfrey J."/>
            <person name="Good R."/>
            <person name="Gotea V."/>
            <person name="Gravely B."/>
            <person name="Greenberg A.J."/>
            <person name="Griffiths-Jones S."/>
            <person name="Gross S."/>
            <person name="Guigo R."/>
            <person name="Gustafson E.A."/>
            <person name="Haerty W."/>
            <person name="Hahn M.W."/>
            <person name="Halligan D.L."/>
            <person name="Halpern A.L."/>
            <person name="Halter G.M."/>
            <person name="Han M.V."/>
            <person name="Heger A."/>
            <person name="Hillier L."/>
            <person name="Hinrichs A.S."/>
            <person name="Holmes I."/>
            <person name="Hoskins R.A."/>
            <person name="Hubisz M.J."/>
            <person name="Hultmark D."/>
            <person name="Huntley M.A."/>
            <person name="Jaffe D.B."/>
            <person name="Jagadeeshan S."/>
            <person name="Jeck W.R."/>
            <person name="Johnson J."/>
            <person name="Jones C.D."/>
            <person name="Jordan W.C."/>
            <person name="Karpen G.H."/>
            <person name="Kataoka E."/>
            <person name="Keightley P.D."/>
            <person name="Kheradpour P."/>
            <person name="Kirkness E.F."/>
            <person name="Koerich L.B."/>
            <person name="Kristiansen K."/>
            <person name="Kudrna D."/>
            <person name="Kulathinal R.J."/>
            <person name="Kumar S."/>
            <person name="Kwok R."/>
            <person name="Lander E."/>
            <person name="Langley C.H."/>
            <person name="Lapoint R."/>
            <person name="Lazzaro B.P."/>
            <person name="Lee S.J."/>
            <person name="Levesque L."/>
            <person name="Li R."/>
            <person name="Lin C.F."/>
            <person name="Lin M.F."/>
            <person name="Lindblad-Toh K."/>
            <person name="Llopart A."/>
            <person name="Long M."/>
            <person name="Low L."/>
            <person name="Lozovsky E."/>
            <person name="Lu J."/>
            <person name="Luo M."/>
            <person name="Machado C.A."/>
            <person name="Makalowski W."/>
            <person name="Marzo M."/>
            <person name="Matsuda M."/>
            <person name="Matzkin L."/>
            <person name="McAllister B."/>
            <person name="McBride C.S."/>
            <person name="McKernan B."/>
            <person name="McKernan K."/>
            <person name="Mendez-Lago M."/>
            <person name="Minx P."/>
            <person name="Mollenhauer M.U."/>
            <person name="Montooth K."/>
            <person name="Mount S.M."/>
            <person name="Mu X."/>
            <person name="Myers E."/>
            <person name="Negre B."/>
            <person name="Newfeld S."/>
            <person name="Nielsen R."/>
            <person name="Noor M.A."/>
            <person name="O'Grady P."/>
            <person name="Pachter L."/>
            <person name="Papaceit M."/>
            <person name="Parisi M.J."/>
            <person name="Parisi M."/>
            <person name="Parts L."/>
            <person name="Pedersen J.S."/>
            <person name="Pesole G."/>
            <person name="Phillippy A.M."/>
            <person name="Ponting C.P."/>
            <person name="Pop M."/>
            <person name="Porcelli D."/>
            <person name="Powell J.R."/>
            <person name="Prohaska S."/>
            <person name="Pruitt K."/>
            <person name="Puig M."/>
            <person name="Quesneville H."/>
            <person name="Ram K.R."/>
            <person name="Rand D."/>
            <person name="Rasmussen M.D."/>
            <person name="Reed L.K."/>
            <person name="Reenan R."/>
            <person name="Reily A."/>
            <person name="Remington K.A."/>
            <person name="Rieger T.T."/>
            <person name="Ritchie M.G."/>
            <person name="Robin C."/>
            <person name="Rogers Y.H."/>
            <person name="Rohde C."/>
            <person name="Rozas J."/>
            <person name="Rubenfield M.J."/>
            <person name="Ruiz A."/>
            <person name="Russo S."/>
            <person name="Salzberg S.L."/>
            <person name="Sanchez-Gracia A."/>
            <person name="Saranga D.J."/>
            <person name="Sato H."/>
            <person name="Schaeffer S.W."/>
            <person name="Schatz M.C."/>
            <person name="Schlenke T."/>
            <person name="Schwartz R."/>
            <person name="Segarra C."/>
            <person name="Singh R.S."/>
            <person name="Sirot L."/>
            <person name="Sirota M."/>
            <person name="Sisneros N.B."/>
            <person name="Smith C.D."/>
            <person name="Smith T.F."/>
            <person name="Spieth J."/>
            <person name="Stage D.E."/>
            <person name="Stark A."/>
            <person name="Stephan W."/>
            <person name="Strausberg R.L."/>
            <person name="Strempel S."/>
            <person name="Sturgill D."/>
            <person name="Sutton G."/>
            <person name="Sutton G.G."/>
            <person name="Tao W."/>
            <person name="Teichmann S."/>
            <person name="Tobari Y.N."/>
            <person name="Tomimura Y."/>
            <person name="Tsolas J.M."/>
            <person name="Valente V.L."/>
            <person name="Venter E."/>
            <person name="Venter J.C."/>
            <person name="Vicario S."/>
            <person name="Vieira F.G."/>
            <person name="Vilella A.J."/>
            <person name="Villasante A."/>
            <person name="Walenz B."/>
            <person name="Wang J."/>
            <person name="Wasserman M."/>
            <person name="Watts T."/>
            <person name="Wilson D."/>
            <person name="Wilson R.K."/>
            <person name="Wing R.A."/>
            <person name="Wolfner M.F."/>
            <person name="Wong A."/>
            <person name="Wong G.K."/>
            <person name="Wu C.I."/>
            <person name="Wu G."/>
            <person name="Yamamoto D."/>
            <person name="Yang H.P."/>
            <person name="Yang S.P."/>
            <person name="Yorke J.A."/>
            <person name="Yoshida K."/>
            <person name="Zdobnov E."/>
            <person name="Zhang P."/>
            <person name="Zhang Y."/>
            <person name="Zimin A.V."/>
            <person name="Baldwin J."/>
            <person name="Abdouelleil A."/>
            <person name="Abdulkadir J."/>
            <person name="Abebe A."/>
            <person name="Abera B."/>
            <person name="Abreu J."/>
            <person name="Acer S.C."/>
            <person name="Aftuck L."/>
            <person name="Alexander A."/>
            <person name="An P."/>
            <person name="Anderson E."/>
            <person name="Anderson S."/>
            <person name="Arachi H."/>
            <person name="Azer M."/>
            <person name="Bachantsang P."/>
            <person name="Barry A."/>
            <person name="Bayul T."/>
            <person name="Berlin A."/>
            <person name="Bessette D."/>
            <person name="Bloom T."/>
            <person name="Blye J."/>
            <person name="Boguslavskiy L."/>
            <person name="Bonnet C."/>
            <person name="Boukhgalter B."/>
            <person name="Bourzgui I."/>
            <person name="Brown A."/>
            <person name="Cahill P."/>
            <person name="Channer S."/>
            <person name="Cheshatsang Y."/>
            <person name="Chuda L."/>
            <person name="Citroen M."/>
            <person name="Collymore A."/>
            <person name="Cooke P."/>
            <person name="Costello M."/>
            <person name="D'Aco K."/>
            <person name="Daza R."/>
            <person name="De Haan G."/>
            <person name="DeGray S."/>
            <person name="DeMaso C."/>
            <person name="Dhargay N."/>
            <person name="Dooley K."/>
            <person name="Dooley E."/>
            <person name="Doricent M."/>
            <person name="Dorje P."/>
            <person name="Dorjee K."/>
            <person name="Dupes A."/>
            <person name="Elong R."/>
            <person name="Falk J."/>
            <person name="Farina A."/>
            <person name="Faro S."/>
            <person name="Ferguson D."/>
            <person name="Fisher S."/>
            <person name="Foley C.D."/>
            <person name="Franke A."/>
            <person name="Friedrich D."/>
            <person name="Gadbois L."/>
            <person name="Gearin G."/>
            <person name="Gearin C.R."/>
            <person name="Giannoukos G."/>
            <person name="Goode T."/>
            <person name="Graham J."/>
            <person name="Grandbois E."/>
            <person name="Grewal S."/>
            <person name="Gyaltsen K."/>
            <person name="Hafez N."/>
            <person name="Hagos B."/>
            <person name="Hall J."/>
            <person name="Henson C."/>
            <person name="Hollinger A."/>
            <person name="Honan T."/>
            <person name="Huard M.D."/>
            <person name="Hughes L."/>
            <person name="Hurhula B."/>
            <person name="Husby M.E."/>
            <person name="Kamat A."/>
            <person name="Kanga B."/>
            <person name="Kashin S."/>
            <person name="Khazanovich D."/>
            <person name="Kisner P."/>
            <person name="Lance K."/>
            <person name="Lara M."/>
            <person name="Lee W."/>
            <person name="Lennon N."/>
            <person name="Letendre F."/>
            <person name="LeVine R."/>
            <person name="Lipovsky A."/>
            <person name="Liu X."/>
            <person name="Liu J."/>
            <person name="Liu S."/>
            <person name="Lokyitsang T."/>
            <person name="Lokyitsang Y."/>
            <person name="Lubonja R."/>
            <person name="Lui A."/>
            <person name="MacDonald P."/>
            <person name="Magnisalis V."/>
            <person name="Maru K."/>
            <person name="Matthews C."/>
            <person name="McCusker W."/>
            <person name="McDonough S."/>
            <person name="Mehta T."/>
            <person name="Meldrim J."/>
            <person name="Meneus L."/>
            <person name="Mihai O."/>
            <person name="Mihalev A."/>
            <person name="Mihova T."/>
            <person name="Mittelman R."/>
            <person name="Mlenga V."/>
            <person name="Montmayeur A."/>
            <person name="Mulrain L."/>
            <person name="Navidi A."/>
            <person name="Naylor J."/>
            <person name="Negash T."/>
            <person name="Nguyen T."/>
            <person name="Nguyen N."/>
            <person name="Nicol R."/>
            <person name="Norbu C."/>
            <person name="Norbu N."/>
            <person name="Novod N."/>
            <person name="O'Neill B."/>
            <person name="Osman S."/>
            <person name="Markiewicz E."/>
            <person name="Oyono O.L."/>
            <person name="Patti C."/>
            <person name="Phunkhang P."/>
            <person name="Pierre F."/>
            <person name="Priest M."/>
            <person name="Raghuraman S."/>
            <person name="Rege F."/>
            <person name="Reyes R."/>
            <person name="Rise C."/>
            <person name="Rogov P."/>
            <person name="Ross K."/>
            <person name="Ryan E."/>
            <person name="Settipalli S."/>
            <person name="Shea T."/>
            <person name="Sherpa N."/>
            <person name="Shi L."/>
            <person name="Shih D."/>
            <person name="Sparrow T."/>
            <person name="Spaulding J."/>
            <person name="Stalker J."/>
            <person name="Stange-Thomann N."/>
            <person name="Stavropoulos S."/>
            <person name="Stone C."/>
            <person name="Strader C."/>
            <person name="Tesfaye S."/>
            <person name="Thomson T."/>
            <person name="Thoulutsang Y."/>
            <person name="Thoulutsang D."/>
            <person name="Topham K."/>
            <person name="Topping I."/>
            <person name="Tsamla T."/>
            <person name="Vassiliev H."/>
            <person name="Vo A."/>
            <person name="Wangchuk T."/>
            <person name="Wangdi T."/>
            <person name="Weiand M."/>
            <person name="Wilkinson J."/>
            <person name="Wilson A."/>
            <person name="Yadav S."/>
            <person name="Young G."/>
            <person name="Yu Q."/>
            <person name="Zembek L."/>
            <person name="Zhong D."/>
            <person name="Zimmer A."/>
            <person name="Zwirko Z."/>
            <person name="Jaffe D.B."/>
            <person name="Alvarez P."/>
            <person name="Brockman W."/>
            <person name="Butler J."/>
            <person name="Chin C."/>
            <person name="Gnerre S."/>
            <person name="Grabherr M."/>
            <person name="Kleber M."/>
            <person name="Mauceli E."/>
            <person name="MacCallum I."/>
        </authorList>
    </citation>
    <scope>NUCLEOTIDE SEQUENCE [LARGE SCALE GENOMIC DNA]</scope>
    <source>
        <strain evidence="3">Tucson 14030-0811.24</strain>
    </source>
</reference>
<dbReference type="eggNOG" id="KOG3903">
    <property type="taxonomic scope" value="Eukaryota"/>
</dbReference>
<feature type="region of interest" description="Disordered" evidence="1">
    <location>
        <begin position="1"/>
        <end position="40"/>
    </location>
</feature>
<dbReference type="FunCoup" id="B4N710">
    <property type="interactions" value="2027"/>
</dbReference>
<dbReference type="AlphaFoldDB" id="B4N710"/>
<dbReference type="STRING" id="7260.B4N710"/>